<keyword evidence="2" id="KW-1185">Reference proteome</keyword>
<comment type="caution">
    <text evidence="1">The sequence shown here is derived from an EMBL/GenBank/DDBJ whole genome shotgun (WGS) entry which is preliminary data.</text>
</comment>
<dbReference type="EMBL" id="JACBZS010000001">
    <property type="protein sequence ID" value="NYI72075.1"/>
    <property type="molecule type" value="Genomic_DNA"/>
</dbReference>
<accession>A0A7Z0DB49</accession>
<evidence type="ECO:0000313" key="2">
    <source>
        <dbReference type="Proteomes" id="UP000527616"/>
    </source>
</evidence>
<dbReference type="Gene3D" id="3.50.50.60">
    <property type="entry name" value="FAD/NAD(P)-binding domain"/>
    <property type="match status" value="1"/>
</dbReference>
<name>A0A7Z0DB49_9ACTN</name>
<evidence type="ECO:0000313" key="1">
    <source>
        <dbReference type="EMBL" id="NYI72075.1"/>
    </source>
</evidence>
<dbReference type="RefSeq" id="WP_179443518.1">
    <property type="nucleotide sequence ID" value="NZ_JACBZS010000001.1"/>
</dbReference>
<reference evidence="1 2" key="1">
    <citation type="submission" date="2020-07" db="EMBL/GenBank/DDBJ databases">
        <title>Sequencing the genomes of 1000 actinobacteria strains.</title>
        <authorList>
            <person name="Klenk H.-P."/>
        </authorList>
    </citation>
    <scope>NUCLEOTIDE SEQUENCE [LARGE SCALE GENOMIC DNA]</scope>
    <source>
        <strain evidence="1 2">DSM 103164</strain>
    </source>
</reference>
<dbReference type="Proteomes" id="UP000527616">
    <property type="component" value="Unassembled WGS sequence"/>
</dbReference>
<gene>
    <name evidence="1" type="ORF">GGQ54_002635</name>
</gene>
<dbReference type="AlphaFoldDB" id="A0A7Z0DB49"/>
<protein>
    <submittedName>
        <fullName evidence="1">Phytoene dehydrogenase-like protein</fullName>
    </submittedName>
</protein>
<sequence length="335" mass="36642">MSPSAEAVERTPVAVIGASLAGLAVAARLALAGHRVIIHERASAPALTLPPVLDLPAAWRDTFRKSGRPLDLELDRAGLSWTPAPPTDHGALALPHDRAGQYAAISAAAGPATAQAWQDFLDRTDDTWQRLRPLGLEQEFRARRPDRATRRAIGWRHSLADHARELGHPLLGDLLGAVAAEQHTTADRLPGWYATRHALRRTFGRWTITDATGTPDNAALVRLLLARLDKRGVELRHGSEIPDPARLDPVELGAAAVVDTTGGDRIAWRGRRTWQRLTPTTRSPGRYYAGPLTRAGTEPWAQLLSAALAAYAVHRDRTGEDIRPTRKDTPRRRLI</sequence>
<organism evidence="1 2">
    <name type="scientific">Naumannella cuiyingiana</name>
    <dbReference type="NCBI Taxonomy" id="1347891"/>
    <lineage>
        <taxon>Bacteria</taxon>
        <taxon>Bacillati</taxon>
        <taxon>Actinomycetota</taxon>
        <taxon>Actinomycetes</taxon>
        <taxon>Propionibacteriales</taxon>
        <taxon>Propionibacteriaceae</taxon>
        <taxon>Naumannella</taxon>
    </lineage>
</organism>
<proteinExistence type="predicted"/>
<dbReference type="InterPro" id="IPR036188">
    <property type="entry name" value="FAD/NAD-bd_sf"/>
</dbReference>
<dbReference type="SUPFAM" id="SSF51905">
    <property type="entry name" value="FAD/NAD(P)-binding domain"/>
    <property type="match status" value="1"/>
</dbReference>